<evidence type="ECO:0000313" key="2">
    <source>
        <dbReference type="EMBL" id="NML37636.1"/>
    </source>
</evidence>
<protein>
    <submittedName>
        <fullName evidence="2">Uncharacterized protein</fullName>
    </submittedName>
</protein>
<feature type="chain" id="PRO_5032496815" evidence="1">
    <location>
        <begin position="22"/>
        <end position="76"/>
    </location>
</feature>
<dbReference type="AlphaFoldDB" id="A0A848GHH2"/>
<evidence type="ECO:0000256" key="1">
    <source>
        <dbReference type="SAM" id="SignalP"/>
    </source>
</evidence>
<keyword evidence="1" id="KW-0732">Signal</keyword>
<gene>
    <name evidence="2" type="ORF">HHL17_10575</name>
</gene>
<accession>A0A848GHH2</accession>
<organism evidence="2 3">
    <name type="scientific">Chitinophaga fulva</name>
    <dbReference type="NCBI Taxonomy" id="2728842"/>
    <lineage>
        <taxon>Bacteria</taxon>
        <taxon>Pseudomonadati</taxon>
        <taxon>Bacteroidota</taxon>
        <taxon>Chitinophagia</taxon>
        <taxon>Chitinophagales</taxon>
        <taxon>Chitinophagaceae</taxon>
        <taxon>Chitinophaga</taxon>
    </lineage>
</organism>
<dbReference type="EMBL" id="JABBGC010000001">
    <property type="protein sequence ID" value="NML37636.1"/>
    <property type="molecule type" value="Genomic_DNA"/>
</dbReference>
<keyword evidence="3" id="KW-1185">Reference proteome</keyword>
<dbReference type="RefSeq" id="WP_169224686.1">
    <property type="nucleotide sequence ID" value="NZ_JABBGC010000001.1"/>
</dbReference>
<evidence type="ECO:0000313" key="3">
    <source>
        <dbReference type="Proteomes" id="UP000583266"/>
    </source>
</evidence>
<feature type="signal peptide" evidence="1">
    <location>
        <begin position="1"/>
        <end position="21"/>
    </location>
</feature>
<proteinExistence type="predicted"/>
<sequence>MNRLLLLFVLFFELTTGHDSAAMPKITTIDNRATFRFNVPYPYTDVDCCAVDLDDGSGRQGYRADWVYNARYATDG</sequence>
<comment type="caution">
    <text evidence="2">The sequence shown here is derived from an EMBL/GenBank/DDBJ whole genome shotgun (WGS) entry which is preliminary data.</text>
</comment>
<dbReference type="Proteomes" id="UP000583266">
    <property type="component" value="Unassembled WGS sequence"/>
</dbReference>
<name>A0A848GHH2_9BACT</name>
<reference evidence="2 3" key="1">
    <citation type="submission" date="2020-04" db="EMBL/GenBank/DDBJ databases">
        <title>Chitinophaga sp. G-6-1-13 sp. nov., isolated from soil.</title>
        <authorList>
            <person name="Dahal R.H."/>
            <person name="Chaudhary D.K."/>
        </authorList>
    </citation>
    <scope>NUCLEOTIDE SEQUENCE [LARGE SCALE GENOMIC DNA]</scope>
    <source>
        <strain evidence="2 3">G-6-1-13</strain>
    </source>
</reference>